<evidence type="ECO:0000256" key="1">
    <source>
        <dbReference type="SAM" id="MobiDB-lite"/>
    </source>
</evidence>
<name>A0AAN9NX55_PSOTE</name>
<evidence type="ECO:0000313" key="3">
    <source>
        <dbReference type="Proteomes" id="UP001386955"/>
    </source>
</evidence>
<reference evidence="2 3" key="1">
    <citation type="submission" date="2024-01" db="EMBL/GenBank/DDBJ databases">
        <title>The genomes of 5 underutilized Papilionoideae crops provide insights into root nodulation and disease resistanc.</title>
        <authorList>
            <person name="Jiang F."/>
        </authorList>
    </citation>
    <scope>NUCLEOTIDE SEQUENCE [LARGE SCALE GENOMIC DNA]</scope>
    <source>
        <strain evidence="2">DUOXIRENSHENG_FW03</strain>
        <tissue evidence="2">Leaves</tissue>
    </source>
</reference>
<comment type="caution">
    <text evidence="2">The sequence shown here is derived from an EMBL/GenBank/DDBJ whole genome shotgun (WGS) entry which is preliminary data.</text>
</comment>
<dbReference type="AlphaFoldDB" id="A0AAN9NX55"/>
<dbReference type="Proteomes" id="UP001386955">
    <property type="component" value="Unassembled WGS sequence"/>
</dbReference>
<evidence type="ECO:0000313" key="2">
    <source>
        <dbReference type="EMBL" id="KAK7380846.1"/>
    </source>
</evidence>
<sequence>MCTTTRPRADAVSYMRFSWTFFQRFGFWGGEGQREVVEAEADGGDTIIKEVDGDGGIAAKAENLEVESEDEKEFEEVEEAGEKSMGSRRNLLCKRRERTMVVEE</sequence>
<gene>
    <name evidence="2" type="ORF">VNO78_33365</name>
</gene>
<feature type="compositionally biased region" description="Acidic residues" evidence="1">
    <location>
        <begin position="64"/>
        <end position="79"/>
    </location>
</feature>
<accession>A0AAN9NX55</accession>
<feature type="region of interest" description="Disordered" evidence="1">
    <location>
        <begin position="64"/>
        <end position="85"/>
    </location>
</feature>
<proteinExistence type="predicted"/>
<protein>
    <submittedName>
        <fullName evidence="2">Uncharacterized protein</fullName>
    </submittedName>
</protein>
<organism evidence="2 3">
    <name type="scientific">Psophocarpus tetragonolobus</name>
    <name type="common">Winged bean</name>
    <name type="synonym">Dolichos tetragonolobus</name>
    <dbReference type="NCBI Taxonomy" id="3891"/>
    <lineage>
        <taxon>Eukaryota</taxon>
        <taxon>Viridiplantae</taxon>
        <taxon>Streptophyta</taxon>
        <taxon>Embryophyta</taxon>
        <taxon>Tracheophyta</taxon>
        <taxon>Spermatophyta</taxon>
        <taxon>Magnoliopsida</taxon>
        <taxon>eudicotyledons</taxon>
        <taxon>Gunneridae</taxon>
        <taxon>Pentapetalae</taxon>
        <taxon>rosids</taxon>
        <taxon>fabids</taxon>
        <taxon>Fabales</taxon>
        <taxon>Fabaceae</taxon>
        <taxon>Papilionoideae</taxon>
        <taxon>50 kb inversion clade</taxon>
        <taxon>NPAAA clade</taxon>
        <taxon>indigoferoid/millettioid clade</taxon>
        <taxon>Phaseoleae</taxon>
        <taxon>Psophocarpus</taxon>
    </lineage>
</organism>
<keyword evidence="3" id="KW-1185">Reference proteome</keyword>
<dbReference type="EMBL" id="JAYMYS010000009">
    <property type="protein sequence ID" value="KAK7380846.1"/>
    <property type="molecule type" value="Genomic_DNA"/>
</dbReference>